<dbReference type="HOGENOM" id="CLU_001305_5_1_1"/>
<dbReference type="Pfam" id="PF12770">
    <property type="entry name" value="CHAT"/>
    <property type="match status" value="1"/>
</dbReference>
<evidence type="ECO:0000259" key="1">
    <source>
        <dbReference type="Pfam" id="PF12770"/>
    </source>
</evidence>
<sequence>EVIALQQQSVELTSEGHADMPSLLSNLASSFHSRFKHLGNCSDIDEAIAHQQQAVHLIPDSHSKKTILLQNLGNTLYNCFQALDQLDDMQSAIIVLAHAAWNDVGPPKVRYQCAKLWGELVTVSETATSFQNPLEAWKILVDLIPQYAWFGHQIPQRYVELLKIGQDINSAVASAISVGNLQLALEWLESGRNIVWRHILQLRTPIQELHDKHPEIADRLKTVSLSLENSGIASNTPHSKGMSLDHTPRDLEWEAQNCHTMAKTYKTLIDEIHQLPGFADFLKPKKLHQFTHAAKNDLIVVINVHASRCDALILHSQDPSSPLLHVHLPDFSSGKAATLHSQLTSALGNHIVHSEQKLVQPHRDSNSASHLEKILRDLWTLVVQPNFSEIRPLLAGSITDDMLPHITWCATGHLAFLPLHAAGIYHSSEDYENINLLDLVISSYTPTLTIPTEGITKQEQQLASVSKLLVVSQPNTPGQQSLPGMTKEAATMLKLTHIQRSLHLGDQLASVSAVVKAMAQYHWVHLACHGIQDLKNPLQSAFALYDGKLSLEGLMGIKLDKAELAFLSACQTATGDERLSEEAVHLAAGMLVAGFPSVIGTLWSIEDTDAPLVAKAFYSSLLGSGEFAKRKDGQLRIAHAPHGAVKKLQEKVGMQNFHRWVPFVHFGL</sequence>
<accession>A0A0C9USW9</accession>
<proteinExistence type="predicted"/>
<name>A0A0C9USW9_SPHS4</name>
<protein>
    <recommendedName>
        <fullName evidence="1">CHAT domain-containing protein</fullName>
    </recommendedName>
</protein>
<dbReference type="InterPro" id="IPR024983">
    <property type="entry name" value="CHAT_dom"/>
</dbReference>
<keyword evidence="3" id="KW-1185">Reference proteome</keyword>
<evidence type="ECO:0000313" key="3">
    <source>
        <dbReference type="Proteomes" id="UP000054279"/>
    </source>
</evidence>
<organism evidence="2 3">
    <name type="scientific">Sphaerobolus stellatus (strain SS14)</name>
    <dbReference type="NCBI Taxonomy" id="990650"/>
    <lineage>
        <taxon>Eukaryota</taxon>
        <taxon>Fungi</taxon>
        <taxon>Dikarya</taxon>
        <taxon>Basidiomycota</taxon>
        <taxon>Agaricomycotina</taxon>
        <taxon>Agaricomycetes</taxon>
        <taxon>Phallomycetidae</taxon>
        <taxon>Geastrales</taxon>
        <taxon>Sphaerobolaceae</taxon>
        <taxon>Sphaerobolus</taxon>
    </lineage>
</organism>
<reference evidence="2 3" key="1">
    <citation type="submission" date="2014-06" db="EMBL/GenBank/DDBJ databases">
        <title>Evolutionary Origins and Diversification of the Mycorrhizal Mutualists.</title>
        <authorList>
            <consortium name="DOE Joint Genome Institute"/>
            <consortium name="Mycorrhizal Genomics Consortium"/>
            <person name="Kohler A."/>
            <person name="Kuo A."/>
            <person name="Nagy L.G."/>
            <person name="Floudas D."/>
            <person name="Copeland A."/>
            <person name="Barry K.W."/>
            <person name="Cichocki N."/>
            <person name="Veneault-Fourrey C."/>
            <person name="LaButti K."/>
            <person name="Lindquist E.A."/>
            <person name="Lipzen A."/>
            <person name="Lundell T."/>
            <person name="Morin E."/>
            <person name="Murat C."/>
            <person name="Riley R."/>
            <person name="Ohm R."/>
            <person name="Sun H."/>
            <person name="Tunlid A."/>
            <person name="Henrissat B."/>
            <person name="Grigoriev I.V."/>
            <person name="Hibbett D.S."/>
            <person name="Martin F."/>
        </authorList>
    </citation>
    <scope>NUCLEOTIDE SEQUENCE [LARGE SCALE GENOMIC DNA]</scope>
    <source>
        <strain evidence="2 3">SS14</strain>
    </source>
</reference>
<feature type="non-terminal residue" evidence="2">
    <location>
        <position position="668"/>
    </location>
</feature>
<dbReference type="Proteomes" id="UP000054279">
    <property type="component" value="Unassembled WGS sequence"/>
</dbReference>
<gene>
    <name evidence="2" type="ORF">M422DRAFT_177269</name>
</gene>
<evidence type="ECO:0000313" key="2">
    <source>
        <dbReference type="EMBL" id="KIJ37924.1"/>
    </source>
</evidence>
<dbReference type="AlphaFoldDB" id="A0A0C9USW9"/>
<feature type="domain" description="CHAT" evidence="1">
    <location>
        <begin position="373"/>
        <end position="667"/>
    </location>
</feature>
<dbReference type="OrthoDB" id="9991317at2759"/>
<dbReference type="EMBL" id="KN837165">
    <property type="protein sequence ID" value="KIJ37924.1"/>
    <property type="molecule type" value="Genomic_DNA"/>
</dbReference>